<dbReference type="InterPro" id="IPR036388">
    <property type="entry name" value="WH-like_DNA-bd_sf"/>
</dbReference>
<dbReference type="RefSeq" id="WP_091710346.1">
    <property type="nucleotide sequence ID" value="NZ_FNCA01000006.1"/>
</dbReference>
<reference evidence="5 6" key="1">
    <citation type="submission" date="2016-10" db="EMBL/GenBank/DDBJ databases">
        <authorList>
            <person name="Varghese N."/>
            <person name="Submissions S."/>
        </authorList>
    </citation>
    <scope>NUCLEOTIDE SEQUENCE [LARGE SCALE GENOMIC DNA]</scope>
    <source>
        <strain evidence="5 6">PL 12/M</strain>
    </source>
</reference>
<accession>A0A7Z7B0B0</accession>
<keyword evidence="3" id="KW-0804">Transcription</keyword>
<comment type="caution">
    <text evidence="5">The sequence shown here is derived from an EMBL/GenBank/DDBJ whole genome shotgun (WGS) entry which is preliminary data.</text>
</comment>
<keyword evidence="2 5" id="KW-0238">DNA-binding</keyword>
<dbReference type="EMBL" id="FNCA01000006">
    <property type="protein sequence ID" value="SDG05517.1"/>
    <property type="molecule type" value="Genomic_DNA"/>
</dbReference>
<sequence length="173" mass="19670">MTTVVLATVNYEEKNMDDIPLGAFISMTYRSHFVRINRKMKELGLSAGQFFVLMVLADKQGITQDHLAGILLIDKGSIARAVNVLEEKGIVKRITDENNRRAVKLYLTETGNKLIPDVVKIDREWEEAAFSGLSDEERKQAKLLLYRISENSYKAAYENGDKKWKGFPGKDQQ</sequence>
<dbReference type="PRINTS" id="PR00598">
    <property type="entry name" value="HTHMARR"/>
</dbReference>
<keyword evidence="6" id="KW-1185">Reference proteome</keyword>
<evidence type="ECO:0000256" key="1">
    <source>
        <dbReference type="ARBA" id="ARBA00023015"/>
    </source>
</evidence>
<dbReference type="SUPFAM" id="SSF46785">
    <property type="entry name" value="Winged helix' DNA-binding domain"/>
    <property type="match status" value="1"/>
</dbReference>
<dbReference type="InterPro" id="IPR000835">
    <property type="entry name" value="HTH_MarR-typ"/>
</dbReference>
<dbReference type="Proteomes" id="UP000199259">
    <property type="component" value="Unassembled WGS sequence"/>
</dbReference>
<name>A0A7Z7B0B0_9EURY</name>
<dbReference type="AlphaFoldDB" id="A0A7Z7B0B0"/>
<dbReference type="SMART" id="SM00347">
    <property type="entry name" value="HTH_MARR"/>
    <property type="match status" value="1"/>
</dbReference>
<evidence type="ECO:0000259" key="4">
    <source>
        <dbReference type="PROSITE" id="PS50995"/>
    </source>
</evidence>
<proteinExistence type="predicted"/>
<evidence type="ECO:0000256" key="3">
    <source>
        <dbReference type="ARBA" id="ARBA00023163"/>
    </source>
</evidence>
<evidence type="ECO:0000256" key="2">
    <source>
        <dbReference type="ARBA" id="ARBA00023125"/>
    </source>
</evidence>
<dbReference type="OrthoDB" id="10712at2157"/>
<evidence type="ECO:0000313" key="5">
    <source>
        <dbReference type="EMBL" id="SDG05517.1"/>
    </source>
</evidence>
<feature type="domain" description="HTH marR-type" evidence="4">
    <location>
        <begin position="18"/>
        <end position="150"/>
    </location>
</feature>
<dbReference type="PROSITE" id="PS50995">
    <property type="entry name" value="HTH_MARR_2"/>
    <property type="match status" value="1"/>
</dbReference>
<dbReference type="InterPro" id="IPR036390">
    <property type="entry name" value="WH_DNA-bd_sf"/>
</dbReference>
<dbReference type="Gene3D" id="1.10.10.10">
    <property type="entry name" value="Winged helix-like DNA-binding domain superfamily/Winged helix DNA-binding domain"/>
    <property type="match status" value="1"/>
</dbReference>
<protein>
    <submittedName>
        <fullName evidence="5">DNA-binding transcriptional regulator, MarR family</fullName>
    </submittedName>
</protein>
<keyword evidence="1" id="KW-0805">Transcription regulation</keyword>
<dbReference type="GO" id="GO:0003677">
    <property type="term" value="F:DNA binding"/>
    <property type="evidence" value="ECO:0007669"/>
    <property type="project" value="UniProtKB-KW"/>
</dbReference>
<dbReference type="GO" id="GO:0003700">
    <property type="term" value="F:DNA-binding transcription factor activity"/>
    <property type="evidence" value="ECO:0007669"/>
    <property type="project" value="InterPro"/>
</dbReference>
<dbReference type="Pfam" id="PF01047">
    <property type="entry name" value="MarR"/>
    <property type="match status" value="1"/>
</dbReference>
<gene>
    <name evidence="5" type="ORF">SAMN04488589_2058</name>
</gene>
<evidence type="ECO:0000313" key="6">
    <source>
        <dbReference type="Proteomes" id="UP000199259"/>
    </source>
</evidence>
<dbReference type="PANTHER" id="PTHR42756:SF1">
    <property type="entry name" value="TRANSCRIPTIONAL REPRESSOR OF EMRAB OPERON"/>
    <property type="match status" value="1"/>
</dbReference>
<dbReference type="PANTHER" id="PTHR42756">
    <property type="entry name" value="TRANSCRIPTIONAL REGULATOR, MARR"/>
    <property type="match status" value="1"/>
</dbReference>
<organism evidence="5 6">
    <name type="scientific">Methanolobus vulcani</name>
    <dbReference type="NCBI Taxonomy" id="38026"/>
    <lineage>
        <taxon>Archaea</taxon>
        <taxon>Methanobacteriati</taxon>
        <taxon>Methanobacteriota</taxon>
        <taxon>Stenosarchaea group</taxon>
        <taxon>Methanomicrobia</taxon>
        <taxon>Methanosarcinales</taxon>
        <taxon>Methanosarcinaceae</taxon>
        <taxon>Methanolobus</taxon>
    </lineage>
</organism>